<gene>
    <name evidence="1" type="ORF">TIFTF001_019923</name>
</gene>
<evidence type="ECO:0000313" key="2">
    <source>
        <dbReference type="Proteomes" id="UP001187192"/>
    </source>
</evidence>
<proteinExistence type="predicted"/>
<keyword evidence="2" id="KW-1185">Reference proteome</keyword>
<comment type="caution">
    <text evidence="1">The sequence shown here is derived from an EMBL/GenBank/DDBJ whole genome shotgun (WGS) entry which is preliminary data.</text>
</comment>
<evidence type="ECO:0000313" key="1">
    <source>
        <dbReference type="EMBL" id="GMN50756.1"/>
    </source>
</evidence>
<sequence>MNGGKGGTLVVAYWTPPGDDGVIAPRVFVVWKMIIPKFSRMKPIGFTFLG</sequence>
<reference evidence="1" key="1">
    <citation type="submission" date="2023-07" db="EMBL/GenBank/DDBJ databases">
        <title>draft genome sequence of fig (Ficus carica).</title>
        <authorList>
            <person name="Takahashi T."/>
            <person name="Nishimura K."/>
        </authorList>
    </citation>
    <scope>NUCLEOTIDE SEQUENCE</scope>
</reference>
<protein>
    <submittedName>
        <fullName evidence="1">Uncharacterized protein</fullName>
    </submittedName>
</protein>
<dbReference type="EMBL" id="BTGU01000035">
    <property type="protein sequence ID" value="GMN50756.1"/>
    <property type="molecule type" value="Genomic_DNA"/>
</dbReference>
<accession>A0AA88DC53</accession>
<dbReference type="Proteomes" id="UP001187192">
    <property type="component" value="Unassembled WGS sequence"/>
</dbReference>
<dbReference type="AlphaFoldDB" id="A0AA88DC53"/>
<name>A0AA88DC53_FICCA</name>
<dbReference type="Gramene" id="FCD_00012538-RA">
    <property type="protein sequence ID" value="FCD_00012538-RA:cds"/>
    <property type="gene ID" value="FCD_00012538"/>
</dbReference>
<organism evidence="1 2">
    <name type="scientific">Ficus carica</name>
    <name type="common">Common fig</name>
    <dbReference type="NCBI Taxonomy" id="3494"/>
    <lineage>
        <taxon>Eukaryota</taxon>
        <taxon>Viridiplantae</taxon>
        <taxon>Streptophyta</taxon>
        <taxon>Embryophyta</taxon>
        <taxon>Tracheophyta</taxon>
        <taxon>Spermatophyta</taxon>
        <taxon>Magnoliopsida</taxon>
        <taxon>eudicotyledons</taxon>
        <taxon>Gunneridae</taxon>
        <taxon>Pentapetalae</taxon>
        <taxon>rosids</taxon>
        <taxon>fabids</taxon>
        <taxon>Rosales</taxon>
        <taxon>Moraceae</taxon>
        <taxon>Ficeae</taxon>
        <taxon>Ficus</taxon>
    </lineage>
</organism>